<gene>
    <name evidence="2" type="primary">47</name>
    <name evidence="2" type="ORF">SEA_MOOMOO_47</name>
</gene>
<proteinExistence type="predicted"/>
<organism evidence="2 3">
    <name type="scientific">Mycobacterium phage MooMoo</name>
    <dbReference type="NCBI Taxonomy" id="2108127"/>
    <lineage>
        <taxon>Viruses</taxon>
        <taxon>Duplodnaviria</taxon>
        <taxon>Heunggongvirae</taxon>
        <taxon>Uroviricota</taxon>
        <taxon>Caudoviricetes</taxon>
        <taxon>Gracegardnervirinae</taxon>
        <taxon>Moomoovirus</taxon>
        <taxon>Moomoovirus moomoo</taxon>
    </lineage>
</organism>
<keyword evidence="3" id="KW-1185">Reference proteome</keyword>
<dbReference type="KEGG" id="vg:60335232"/>
<dbReference type="EMBL" id="MH001449">
    <property type="protein sequence ID" value="AVO21652.1"/>
    <property type="molecule type" value="Genomic_DNA"/>
</dbReference>
<protein>
    <submittedName>
        <fullName evidence="2">Uncharacterized protein</fullName>
    </submittedName>
</protein>
<keyword evidence="1" id="KW-0175">Coiled coil</keyword>
<accession>A0A2P1JRC9</accession>
<dbReference type="RefSeq" id="YP_009963648.1">
    <property type="nucleotide sequence ID" value="NC_051721.1"/>
</dbReference>
<dbReference type="GeneID" id="60335232"/>
<feature type="coiled-coil region" evidence="1">
    <location>
        <begin position="29"/>
        <end position="66"/>
    </location>
</feature>
<dbReference type="Proteomes" id="UP000241634">
    <property type="component" value="Segment"/>
</dbReference>
<evidence type="ECO:0000313" key="2">
    <source>
        <dbReference type="EMBL" id="AVO21652.1"/>
    </source>
</evidence>
<evidence type="ECO:0000256" key="1">
    <source>
        <dbReference type="SAM" id="Coils"/>
    </source>
</evidence>
<sequence length="67" mass="7564">MTGSSRFPVSRRVDQFTGEVRPSKFWDALAVVDAEIAEADANAAEVERLREENDRLRCRLQELGDIA</sequence>
<name>A0A2P1JRC9_9CAUD</name>
<reference evidence="3" key="1">
    <citation type="submission" date="2018-02" db="EMBL/GenBank/DDBJ databases">
        <authorList>
            <person name="Cohen D.B."/>
            <person name="Kent A.D."/>
        </authorList>
    </citation>
    <scope>NUCLEOTIDE SEQUENCE [LARGE SCALE GENOMIC DNA]</scope>
</reference>
<evidence type="ECO:0000313" key="3">
    <source>
        <dbReference type="Proteomes" id="UP000241634"/>
    </source>
</evidence>